<comment type="caution">
    <text evidence="3">The sequence shown here is derived from an EMBL/GenBank/DDBJ whole genome shotgun (WGS) entry which is preliminary data.</text>
</comment>
<dbReference type="OrthoDB" id="5491447at2"/>
<sequence>MKIKVLIFYIFCLSFGSHQAAEFKSVESDSSQIQIDTSSVIEPLFFDRTKLSEYKESKDFDYTEIPVEDSWWTQLKHWLEEWWHKFFASLFDIDEVSGPWLIILEILPYLLLLGVLGLIVWLFIRGKVGRMLDEKEEFPDSLFQEDQEIIKNKNIYQLIEHAVAKANYRLAIRYQYLLVIKLLSDENHILLVAQKTNADYVLELESTILKSGFKDLTQVYNFIWYGNFEVDSKNYTHFEIKFEQFRNMITSASI</sequence>
<feature type="transmembrane region" description="Helical" evidence="1">
    <location>
        <begin position="100"/>
        <end position="124"/>
    </location>
</feature>
<dbReference type="AlphaFoldDB" id="A0A5S5C2Y8"/>
<dbReference type="Proteomes" id="UP000324376">
    <property type="component" value="Unassembled WGS sequence"/>
</dbReference>
<keyword evidence="1" id="KW-0472">Membrane</keyword>
<keyword evidence="2" id="KW-0732">Signal</keyword>
<keyword evidence="1" id="KW-0812">Transmembrane</keyword>
<protein>
    <recommendedName>
        <fullName evidence="5">DUF4129 domain-containing protein</fullName>
    </recommendedName>
</protein>
<reference evidence="3 4" key="1">
    <citation type="submission" date="2019-07" db="EMBL/GenBank/DDBJ databases">
        <title>Genomic Encyclopedia of Archaeal and Bacterial Type Strains, Phase II (KMG-II): from individual species to whole genera.</title>
        <authorList>
            <person name="Goeker M."/>
        </authorList>
    </citation>
    <scope>NUCLEOTIDE SEQUENCE [LARGE SCALE GENOMIC DNA]</scope>
    <source>
        <strain evidence="3 4">DSM 17527</strain>
    </source>
</reference>
<keyword evidence="4" id="KW-1185">Reference proteome</keyword>
<evidence type="ECO:0000256" key="1">
    <source>
        <dbReference type="SAM" id="Phobius"/>
    </source>
</evidence>
<proteinExistence type="predicted"/>
<evidence type="ECO:0000256" key="2">
    <source>
        <dbReference type="SAM" id="SignalP"/>
    </source>
</evidence>
<keyword evidence="1" id="KW-1133">Transmembrane helix</keyword>
<feature type="chain" id="PRO_5024321573" description="DUF4129 domain-containing protein" evidence="2">
    <location>
        <begin position="21"/>
        <end position="254"/>
    </location>
</feature>
<accession>A0A5S5C2Y8</accession>
<evidence type="ECO:0000313" key="3">
    <source>
        <dbReference type="EMBL" id="TYP72786.1"/>
    </source>
</evidence>
<name>A0A5S5C2Y8_9FLAO</name>
<gene>
    <name evidence="3" type="ORF">BD809_10634</name>
</gene>
<feature type="signal peptide" evidence="2">
    <location>
        <begin position="1"/>
        <end position="20"/>
    </location>
</feature>
<evidence type="ECO:0008006" key="5">
    <source>
        <dbReference type="Google" id="ProtNLM"/>
    </source>
</evidence>
<evidence type="ECO:0000313" key="4">
    <source>
        <dbReference type="Proteomes" id="UP000324376"/>
    </source>
</evidence>
<organism evidence="3 4">
    <name type="scientific">Aquimarina intermedia</name>
    <dbReference type="NCBI Taxonomy" id="350814"/>
    <lineage>
        <taxon>Bacteria</taxon>
        <taxon>Pseudomonadati</taxon>
        <taxon>Bacteroidota</taxon>
        <taxon>Flavobacteriia</taxon>
        <taxon>Flavobacteriales</taxon>
        <taxon>Flavobacteriaceae</taxon>
        <taxon>Aquimarina</taxon>
    </lineage>
</organism>
<dbReference type="EMBL" id="VNHU01000006">
    <property type="protein sequence ID" value="TYP72786.1"/>
    <property type="molecule type" value="Genomic_DNA"/>
</dbReference>
<dbReference type="RefSeq" id="WP_148782823.1">
    <property type="nucleotide sequence ID" value="NZ_VNHU01000006.1"/>
</dbReference>